<keyword evidence="4" id="KW-1185">Reference proteome</keyword>
<gene>
    <name evidence="3" type="ORF">P775_16750</name>
</gene>
<feature type="region of interest" description="Disordered" evidence="1">
    <location>
        <begin position="127"/>
        <end position="173"/>
    </location>
</feature>
<dbReference type="Pfam" id="PF19889">
    <property type="entry name" value="DUF6362"/>
    <property type="match status" value="1"/>
</dbReference>
<name>A0A2G8RBV2_9RHOB</name>
<feature type="compositionally biased region" description="Polar residues" evidence="1">
    <location>
        <begin position="150"/>
        <end position="173"/>
    </location>
</feature>
<evidence type="ECO:0000313" key="4">
    <source>
        <dbReference type="Proteomes" id="UP000231259"/>
    </source>
</evidence>
<dbReference type="Proteomes" id="UP000231259">
    <property type="component" value="Unassembled WGS sequence"/>
</dbReference>
<accession>A0A2G8RBV2</accession>
<dbReference type="EMBL" id="AWWI01000116">
    <property type="protein sequence ID" value="PIL19012.1"/>
    <property type="molecule type" value="Genomic_DNA"/>
</dbReference>
<feature type="domain" description="DUF6362" evidence="2">
    <location>
        <begin position="20"/>
        <end position="118"/>
    </location>
</feature>
<dbReference type="RefSeq" id="WP_180287471.1">
    <property type="nucleotide sequence ID" value="NZ_AWWI01000116.1"/>
</dbReference>
<sequence length="173" mass="19862">MTLTPRDIEDRFEEAAYTLRRLPEKDRPRGYGSSWPPFVQEAKHAYGYTPEAPMRVIPSAAAITRMEECFDWLMLIDPQDARIVWLRADRMRWRQVCIRAGYVRSTAWRRWAAALLTIAKKLNSKAKTKRKLKAPESPSATPGAIPRESVVNTQDNPQNTLNFRRDISSGSEA</sequence>
<organism evidence="3 4">
    <name type="scientific">Puniceibacterium antarcticum</name>
    <dbReference type="NCBI Taxonomy" id="1206336"/>
    <lineage>
        <taxon>Bacteria</taxon>
        <taxon>Pseudomonadati</taxon>
        <taxon>Pseudomonadota</taxon>
        <taxon>Alphaproteobacteria</taxon>
        <taxon>Rhodobacterales</taxon>
        <taxon>Paracoccaceae</taxon>
        <taxon>Puniceibacterium</taxon>
    </lineage>
</organism>
<dbReference type="AlphaFoldDB" id="A0A2G8RBV2"/>
<comment type="caution">
    <text evidence="3">The sequence shown here is derived from an EMBL/GenBank/DDBJ whole genome shotgun (WGS) entry which is preliminary data.</text>
</comment>
<reference evidence="3 4" key="1">
    <citation type="submission" date="2013-09" db="EMBL/GenBank/DDBJ databases">
        <title>Genome sequencing of Phaeobacter antarcticus sp. nov. SM1211.</title>
        <authorList>
            <person name="Zhang X.-Y."/>
            <person name="Liu C."/>
            <person name="Chen X.-L."/>
            <person name="Xie B.-B."/>
            <person name="Qin Q.-L."/>
            <person name="Rong J.-C."/>
            <person name="Zhang Y.-Z."/>
        </authorList>
    </citation>
    <scope>NUCLEOTIDE SEQUENCE [LARGE SCALE GENOMIC DNA]</scope>
    <source>
        <strain evidence="3 4">SM1211</strain>
    </source>
</reference>
<evidence type="ECO:0000313" key="3">
    <source>
        <dbReference type="EMBL" id="PIL19012.1"/>
    </source>
</evidence>
<protein>
    <recommendedName>
        <fullName evidence="2">DUF6362 domain-containing protein</fullName>
    </recommendedName>
</protein>
<evidence type="ECO:0000259" key="2">
    <source>
        <dbReference type="Pfam" id="PF19889"/>
    </source>
</evidence>
<dbReference type="InterPro" id="IPR045942">
    <property type="entry name" value="DUF6362"/>
</dbReference>
<evidence type="ECO:0000256" key="1">
    <source>
        <dbReference type="SAM" id="MobiDB-lite"/>
    </source>
</evidence>
<proteinExistence type="predicted"/>